<feature type="signal peptide" evidence="3">
    <location>
        <begin position="1"/>
        <end position="19"/>
    </location>
</feature>
<evidence type="ECO:0000256" key="2">
    <source>
        <dbReference type="SAM" id="Phobius"/>
    </source>
</evidence>
<dbReference type="GeneID" id="5728307"/>
<feature type="region of interest" description="Disordered" evidence="1">
    <location>
        <begin position="33"/>
        <end position="65"/>
    </location>
</feature>
<keyword evidence="5" id="KW-1185">Reference proteome</keyword>
<feature type="region of interest" description="Disordered" evidence="1">
    <location>
        <begin position="213"/>
        <end position="281"/>
    </location>
</feature>
<evidence type="ECO:0000313" key="4">
    <source>
        <dbReference type="EMBL" id="PNW77028.1"/>
    </source>
</evidence>
<feature type="transmembrane region" description="Helical" evidence="2">
    <location>
        <begin position="119"/>
        <end position="140"/>
    </location>
</feature>
<dbReference type="Gramene" id="PNW77028">
    <property type="protein sequence ID" value="PNW77028"/>
    <property type="gene ID" value="CHLRE_10g419300v5"/>
</dbReference>
<feature type="compositionally biased region" description="Polar residues" evidence="1">
    <location>
        <begin position="213"/>
        <end position="225"/>
    </location>
</feature>
<dbReference type="KEGG" id="cre:CHLRE_10g419300v5"/>
<keyword evidence="2" id="KW-1133">Transmembrane helix</keyword>
<dbReference type="InParanoid" id="A0A2K3D921"/>
<proteinExistence type="predicted"/>
<name>A0A2K3D921_CHLRE</name>
<reference evidence="4 5" key="1">
    <citation type="journal article" date="2007" name="Science">
        <title>The Chlamydomonas genome reveals the evolution of key animal and plant functions.</title>
        <authorList>
            <person name="Merchant S.S."/>
            <person name="Prochnik S.E."/>
            <person name="Vallon O."/>
            <person name="Harris E.H."/>
            <person name="Karpowicz S.J."/>
            <person name="Witman G.B."/>
            <person name="Terry A."/>
            <person name="Salamov A."/>
            <person name="Fritz-Laylin L.K."/>
            <person name="Marechal-Drouard L."/>
            <person name="Marshall W.F."/>
            <person name="Qu L.H."/>
            <person name="Nelson D.R."/>
            <person name="Sanderfoot A.A."/>
            <person name="Spalding M.H."/>
            <person name="Kapitonov V.V."/>
            <person name="Ren Q."/>
            <person name="Ferris P."/>
            <person name="Lindquist E."/>
            <person name="Shapiro H."/>
            <person name="Lucas S.M."/>
            <person name="Grimwood J."/>
            <person name="Schmutz J."/>
            <person name="Cardol P."/>
            <person name="Cerutti H."/>
            <person name="Chanfreau G."/>
            <person name="Chen C.L."/>
            <person name="Cognat V."/>
            <person name="Croft M.T."/>
            <person name="Dent R."/>
            <person name="Dutcher S."/>
            <person name="Fernandez E."/>
            <person name="Fukuzawa H."/>
            <person name="Gonzalez-Ballester D."/>
            <person name="Gonzalez-Halphen D."/>
            <person name="Hallmann A."/>
            <person name="Hanikenne M."/>
            <person name="Hippler M."/>
            <person name="Inwood W."/>
            <person name="Jabbari K."/>
            <person name="Kalanon M."/>
            <person name="Kuras R."/>
            <person name="Lefebvre P.A."/>
            <person name="Lemaire S.D."/>
            <person name="Lobanov A.V."/>
            <person name="Lohr M."/>
            <person name="Manuell A."/>
            <person name="Meier I."/>
            <person name="Mets L."/>
            <person name="Mittag M."/>
            <person name="Mittelmeier T."/>
            <person name="Moroney J.V."/>
            <person name="Moseley J."/>
            <person name="Napoli C."/>
            <person name="Nedelcu A.M."/>
            <person name="Niyogi K."/>
            <person name="Novoselov S.V."/>
            <person name="Paulsen I.T."/>
            <person name="Pazour G."/>
            <person name="Purton S."/>
            <person name="Ral J.P."/>
            <person name="Riano-Pachon D.M."/>
            <person name="Riekhof W."/>
            <person name="Rymarquis L."/>
            <person name="Schroda M."/>
            <person name="Stern D."/>
            <person name="Umen J."/>
            <person name="Willows R."/>
            <person name="Wilson N."/>
            <person name="Zimmer S.L."/>
            <person name="Allmer J."/>
            <person name="Balk J."/>
            <person name="Bisova K."/>
            <person name="Chen C.J."/>
            <person name="Elias M."/>
            <person name="Gendler K."/>
            <person name="Hauser C."/>
            <person name="Lamb M.R."/>
            <person name="Ledford H."/>
            <person name="Long J.C."/>
            <person name="Minagawa J."/>
            <person name="Page M.D."/>
            <person name="Pan J."/>
            <person name="Pootakham W."/>
            <person name="Roje S."/>
            <person name="Rose A."/>
            <person name="Stahlberg E."/>
            <person name="Terauchi A.M."/>
            <person name="Yang P."/>
            <person name="Ball S."/>
            <person name="Bowler C."/>
            <person name="Dieckmann C.L."/>
            <person name="Gladyshev V.N."/>
            <person name="Green P."/>
            <person name="Jorgensen R."/>
            <person name="Mayfield S."/>
            <person name="Mueller-Roeber B."/>
            <person name="Rajamani S."/>
            <person name="Sayre R.T."/>
            <person name="Brokstein P."/>
            <person name="Dubchak I."/>
            <person name="Goodstein D."/>
            <person name="Hornick L."/>
            <person name="Huang Y.W."/>
            <person name="Jhaveri J."/>
            <person name="Luo Y."/>
            <person name="Martinez D."/>
            <person name="Ngau W.C."/>
            <person name="Otillar B."/>
            <person name="Poliakov A."/>
            <person name="Porter A."/>
            <person name="Szajkowski L."/>
            <person name="Werner G."/>
            <person name="Zhou K."/>
            <person name="Grigoriev I.V."/>
            <person name="Rokhsar D.S."/>
            <person name="Grossman A.R."/>
        </authorList>
    </citation>
    <scope>NUCLEOTIDE SEQUENCE [LARGE SCALE GENOMIC DNA]</scope>
    <source>
        <strain evidence="5">CC-503</strain>
    </source>
</reference>
<feature type="chain" id="PRO_5014466930" evidence="3">
    <location>
        <begin position="20"/>
        <end position="281"/>
    </location>
</feature>
<dbReference type="AlphaFoldDB" id="A0A2K3D921"/>
<evidence type="ECO:0000256" key="3">
    <source>
        <dbReference type="SAM" id="SignalP"/>
    </source>
</evidence>
<gene>
    <name evidence="4" type="ORF">CHLRE_10g419300v5</name>
</gene>
<keyword evidence="2" id="KW-0812">Transmembrane</keyword>
<feature type="compositionally biased region" description="Gly residues" evidence="1">
    <location>
        <begin position="258"/>
        <end position="270"/>
    </location>
</feature>
<accession>A0A2K3D921</accession>
<dbReference type="Proteomes" id="UP000006906">
    <property type="component" value="Chromosome 10"/>
</dbReference>
<dbReference type="PaxDb" id="3055-EDP06570"/>
<dbReference type="RefSeq" id="XP_042919835.1">
    <property type="nucleotide sequence ID" value="XM_043066438.1"/>
</dbReference>
<dbReference type="EMBL" id="CM008971">
    <property type="protein sequence ID" value="PNW77028.1"/>
    <property type="molecule type" value="Genomic_DNA"/>
</dbReference>
<evidence type="ECO:0000313" key="5">
    <source>
        <dbReference type="Proteomes" id="UP000006906"/>
    </source>
</evidence>
<keyword evidence="3" id="KW-0732">Signal</keyword>
<evidence type="ECO:0000256" key="1">
    <source>
        <dbReference type="SAM" id="MobiDB-lite"/>
    </source>
</evidence>
<keyword evidence="2" id="KW-0472">Membrane</keyword>
<feature type="transmembrane region" description="Helical" evidence="2">
    <location>
        <begin position="146"/>
        <end position="168"/>
    </location>
</feature>
<organism evidence="4 5">
    <name type="scientific">Chlamydomonas reinhardtii</name>
    <name type="common">Chlamydomonas smithii</name>
    <dbReference type="NCBI Taxonomy" id="3055"/>
    <lineage>
        <taxon>Eukaryota</taxon>
        <taxon>Viridiplantae</taxon>
        <taxon>Chlorophyta</taxon>
        <taxon>core chlorophytes</taxon>
        <taxon>Chlorophyceae</taxon>
        <taxon>CS clade</taxon>
        <taxon>Chlamydomonadales</taxon>
        <taxon>Chlamydomonadaceae</taxon>
        <taxon>Chlamydomonas</taxon>
    </lineage>
</organism>
<feature type="compositionally biased region" description="Low complexity" evidence="1">
    <location>
        <begin position="244"/>
        <end position="257"/>
    </location>
</feature>
<protein>
    <submittedName>
        <fullName evidence="4">Uncharacterized protein</fullName>
    </submittedName>
</protein>
<sequence>MFVCGTALALQLAAAPYRAVTVWDDTDFGMGPGSGVVAAAEPQHDQDHGKQQQPQGSGRVFGPSQSLTRRHTTSLALQGSLGQPAGATGCAPQDPAAGGPRRLYLYHPYTRPVYDAVNWAETAALAALLLTVYFALYLTYTGGSTMVLSVLIGVTNGLMMAVLALLVLHLSSMAIMQERRLRQSTLQNYILMSAAAMAFPCCVLPDADDISAQNKKSDGASSRNLQPPPHGATSSGTSARGRLSAGTAAGSVSSVSGRCGGGGVMGGISGGKNWPEREAKQ</sequence>